<dbReference type="InParanoid" id="A0A2T3B6V5"/>
<evidence type="ECO:0000313" key="2">
    <source>
        <dbReference type="Proteomes" id="UP000241818"/>
    </source>
</evidence>
<dbReference type="RefSeq" id="XP_024722627.1">
    <property type="nucleotide sequence ID" value="XM_024864725.1"/>
</dbReference>
<gene>
    <name evidence="1" type="ORF">M430DRAFT_226003</name>
</gene>
<dbReference type="Proteomes" id="UP000241818">
    <property type="component" value="Unassembled WGS sequence"/>
</dbReference>
<organism evidence="1 2">
    <name type="scientific">Amorphotheca resinae ATCC 22711</name>
    <dbReference type="NCBI Taxonomy" id="857342"/>
    <lineage>
        <taxon>Eukaryota</taxon>
        <taxon>Fungi</taxon>
        <taxon>Dikarya</taxon>
        <taxon>Ascomycota</taxon>
        <taxon>Pezizomycotina</taxon>
        <taxon>Leotiomycetes</taxon>
        <taxon>Helotiales</taxon>
        <taxon>Amorphothecaceae</taxon>
        <taxon>Amorphotheca</taxon>
    </lineage>
</organism>
<name>A0A2T3B6V5_AMORE</name>
<dbReference type="EMBL" id="KZ679009">
    <property type="protein sequence ID" value="PSS22472.1"/>
    <property type="molecule type" value="Genomic_DNA"/>
</dbReference>
<keyword evidence="2" id="KW-1185">Reference proteome</keyword>
<dbReference type="AlphaFoldDB" id="A0A2T3B6V5"/>
<proteinExistence type="predicted"/>
<accession>A0A2T3B6V5</accession>
<evidence type="ECO:0000313" key="1">
    <source>
        <dbReference type="EMBL" id="PSS22472.1"/>
    </source>
</evidence>
<protein>
    <submittedName>
        <fullName evidence="1">Uncharacterized protein</fullName>
    </submittedName>
</protein>
<dbReference type="GeneID" id="36572806"/>
<sequence length="142" mass="16547">MVPCRTLSIYICPAPLAVAEGSSLLEIYSDKEHTLNVYIPKLEPFLLVLEDQEQEHFRRSLPRLQRGPSLSELMRRSMTDMPFLSNKAARNSYALNRIHWSRLDSFCFGPVRDRAERSDYFCHADVNEDLNSFLDRKVEHLC</sequence>
<reference evidence="1 2" key="1">
    <citation type="journal article" date="2018" name="New Phytol.">
        <title>Comparative genomics and transcriptomics depict ericoid mycorrhizal fungi as versatile saprotrophs and plant mutualists.</title>
        <authorList>
            <person name="Martino E."/>
            <person name="Morin E."/>
            <person name="Grelet G.A."/>
            <person name="Kuo A."/>
            <person name="Kohler A."/>
            <person name="Daghino S."/>
            <person name="Barry K.W."/>
            <person name="Cichocki N."/>
            <person name="Clum A."/>
            <person name="Dockter R.B."/>
            <person name="Hainaut M."/>
            <person name="Kuo R.C."/>
            <person name="LaButti K."/>
            <person name="Lindahl B.D."/>
            <person name="Lindquist E.A."/>
            <person name="Lipzen A."/>
            <person name="Khouja H.R."/>
            <person name="Magnuson J."/>
            <person name="Murat C."/>
            <person name="Ohm R.A."/>
            <person name="Singer S.W."/>
            <person name="Spatafora J.W."/>
            <person name="Wang M."/>
            <person name="Veneault-Fourrey C."/>
            <person name="Henrissat B."/>
            <person name="Grigoriev I.V."/>
            <person name="Martin F.M."/>
            <person name="Perotto S."/>
        </authorList>
    </citation>
    <scope>NUCLEOTIDE SEQUENCE [LARGE SCALE GENOMIC DNA]</scope>
    <source>
        <strain evidence="1 2">ATCC 22711</strain>
    </source>
</reference>